<evidence type="ECO:0008006" key="5">
    <source>
        <dbReference type="Google" id="ProtNLM"/>
    </source>
</evidence>
<evidence type="ECO:0000259" key="2">
    <source>
        <dbReference type="SMART" id="SM01204"/>
    </source>
</evidence>
<dbReference type="AlphaFoldDB" id="A0A1V4T1I8"/>
<comment type="caution">
    <text evidence="3">The sequence shown here is derived from an EMBL/GenBank/DDBJ whole genome shotgun (WGS) entry which is preliminary data.</text>
</comment>
<protein>
    <recommendedName>
        <fullName evidence="5">GfdT protein</fullName>
    </recommendedName>
</protein>
<dbReference type="NCBIfam" id="NF041558">
    <property type="entry name" value="NosP"/>
    <property type="match status" value="1"/>
</dbReference>
<name>A0A1V4T1I8_9GAMM</name>
<gene>
    <name evidence="3" type="ORF">BTE48_14140</name>
</gene>
<evidence type="ECO:0000259" key="1">
    <source>
        <dbReference type="SMART" id="SM00897"/>
    </source>
</evidence>
<feature type="domain" description="FIST" evidence="1">
    <location>
        <begin position="21"/>
        <end position="223"/>
    </location>
</feature>
<reference evidence="3 4" key="1">
    <citation type="submission" date="2017-01" db="EMBL/GenBank/DDBJ databases">
        <title>Genome Sequencing of a Marine Spirillum, Oceanospirillum multiglobuliferum ATCC 33336, from Japan.</title>
        <authorList>
            <person name="Carney J.G."/>
            <person name="Trachtenberg A.M."/>
            <person name="Rheaume B.A."/>
            <person name="Linnane J.D."/>
            <person name="Pitts N.L."/>
            <person name="Mykles D.L."/>
            <person name="Maclea K.S."/>
        </authorList>
    </citation>
    <scope>NUCLEOTIDE SEQUENCE [LARGE SCALE GENOMIC DNA]</scope>
    <source>
        <strain evidence="3 4">ATCC 33336</strain>
    </source>
</reference>
<dbReference type="Pfam" id="PF10442">
    <property type="entry name" value="FIST_C"/>
    <property type="match status" value="1"/>
</dbReference>
<accession>A0A1V4T1I8</accession>
<dbReference type="OrthoDB" id="9807948at2"/>
<evidence type="ECO:0000313" key="3">
    <source>
        <dbReference type="EMBL" id="OPX54473.1"/>
    </source>
</evidence>
<sequence>MSCQQEAQLCAQELAGQLYDEQIHWVLFFCSAQQDIQLLADHLQLCLPDKVIVGCSTAGEITPLGYRQGSVSAVGFSREGFSIETALIENLDQFDFNSAQHLMSRMLECCQHQQKAPVKGHTFALALLDGMSEHEEVVLNTLSAAFGSIPLLGGSAGDDLDFTHTKVVYQGKTYQNAAVLLMVNTAFPFMVFSQKHVLETDEVFVATEVDSEHRRVYELNAEPAAEVYARAIGVPLSELTPAIFAQHTLSVRIAGEGFVRAVQSVNEDGSLSFYCAVERGIVLRKNKHLDIPNELQRLLDQVNQELGEQQLILGFDCIFRHLELKAKHQLGQVSDLIAQSPMIGFNTYGEHINGIHLNATFTGVAIGY</sequence>
<proteinExistence type="predicted"/>
<dbReference type="InterPro" id="IPR019494">
    <property type="entry name" value="FIST_C"/>
</dbReference>
<dbReference type="Proteomes" id="UP000191418">
    <property type="component" value="Unassembled WGS sequence"/>
</dbReference>
<dbReference type="InterPro" id="IPR013702">
    <property type="entry name" value="FIST_domain_N"/>
</dbReference>
<dbReference type="STRING" id="64969.SAMN02745127_02766"/>
<keyword evidence="4" id="KW-1185">Reference proteome</keyword>
<feature type="domain" description="FIST C-domain" evidence="2">
    <location>
        <begin position="224"/>
        <end position="354"/>
    </location>
</feature>
<dbReference type="SMART" id="SM00897">
    <property type="entry name" value="FIST"/>
    <property type="match status" value="1"/>
</dbReference>
<dbReference type="EMBL" id="MTSM01000025">
    <property type="protein sequence ID" value="OPX54473.1"/>
    <property type="molecule type" value="Genomic_DNA"/>
</dbReference>
<organism evidence="3 4">
    <name type="scientific">Oceanospirillum multiglobuliferum</name>
    <dbReference type="NCBI Taxonomy" id="64969"/>
    <lineage>
        <taxon>Bacteria</taxon>
        <taxon>Pseudomonadati</taxon>
        <taxon>Pseudomonadota</taxon>
        <taxon>Gammaproteobacteria</taxon>
        <taxon>Oceanospirillales</taxon>
        <taxon>Oceanospirillaceae</taxon>
        <taxon>Oceanospirillum</taxon>
    </lineage>
</organism>
<dbReference type="SMART" id="SM01204">
    <property type="entry name" value="FIST_C"/>
    <property type="match status" value="1"/>
</dbReference>
<dbReference type="Pfam" id="PF08495">
    <property type="entry name" value="FIST"/>
    <property type="match status" value="1"/>
</dbReference>
<evidence type="ECO:0000313" key="4">
    <source>
        <dbReference type="Proteomes" id="UP000191418"/>
    </source>
</evidence>
<dbReference type="PANTHER" id="PTHR40252:SF2">
    <property type="entry name" value="BLR0328 PROTEIN"/>
    <property type="match status" value="1"/>
</dbReference>
<dbReference type="PANTHER" id="PTHR40252">
    <property type="entry name" value="BLR0328 PROTEIN"/>
    <property type="match status" value="1"/>
</dbReference>